<name>A0A941BM37_9BURK</name>
<protein>
    <submittedName>
        <fullName evidence="2">Uncharacterized protein</fullName>
    </submittedName>
</protein>
<proteinExistence type="predicted"/>
<feature type="chain" id="PRO_5037727185" evidence="1">
    <location>
        <begin position="23"/>
        <end position="260"/>
    </location>
</feature>
<evidence type="ECO:0000313" key="2">
    <source>
        <dbReference type="EMBL" id="MBQ0931849.1"/>
    </source>
</evidence>
<evidence type="ECO:0000313" key="3">
    <source>
        <dbReference type="Proteomes" id="UP000676246"/>
    </source>
</evidence>
<gene>
    <name evidence="2" type="ORF">KAK03_15295</name>
</gene>
<dbReference type="RefSeq" id="WP_210854905.1">
    <property type="nucleotide sequence ID" value="NZ_JAGQDD010000011.1"/>
</dbReference>
<accession>A0A941BM37</accession>
<keyword evidence="3" id="KW-1185">Reference proteome</keyword>
<reference evidence="2 3" key="1">
    <citation type="submission" date="2021-04" db="EMBL/GenBank/DDBJ databases">
        <title>The genome sequence of Ideonella sp. 3Y2.</title>
        <authorList>
            <person name="Liu Y."/>
        </authorList>
    </citation>
    <scope>NUCLEOTIDE SEQUENCE [LARGE SCALE GENOMIC DNA]</scope>
    <source>
        <strain evidence="2 3">3Y2</strain>
    </source>
</reference>
<sequence>MTHTKRLFAASALVLASLSAVAAVVGDNFNLPEIDNTRWSAPESYRFIDNGRLALGQWGFGNTTSNSGVTVTQLSTSQTDASPSRAVKVTISVDDVDHLDGCAANTTPSTVRARVIGNYFSTRAGGPVAGDFTGDVLAQAWLRRSSNSTDAPGVLRVAGGVPQCTNADCSTSNNLGGVDLGTANVGDKVTLQIEWDAANNQFLFIRDGGAPVAVPYTVTITGTPGRPFNNVSARAEVANCMAGRAKAGIGAQFDNYGIVR</sequence>
<keyword evidence="1" id="KW-0732">Signal</keyword>
<comment type="caution">
    <text evidence="2">The sequence shown here is derived from an EMBL/GenBank/DDBJ whole genome shotgun (WGS) entry which is preliminary data.</text>
</comment>
<feature type="signal peptide" evidence="1">
    <location>
        <begin position="1"/>
        <end position="22"/>
    </location>
</feature>
<dbReference type="EMBL" id="JAGQDD010000011">
    <property type="protein sequence ID" value="MBQ0931849.1"/>
    <property type="molecule type" value="Genomic_DNA"/>
</dbReference>
<dbReference type="Proteomes" id="UP000676246">
    <property type="component" value="Unassembled WGS sequence"/>
</dbReference>
<evidence type="ECO:0000256" key="1">
    <source>
        <dbReference type="SAM" id="SignalP"/>
    </source>
</evidence>
<dbReference type="AlphaFoldDB" id="A0A941BM37"/>
<organism evidence="2 3">
    <name type="scientific">Ideonella alba</name>
    <dbReference type="NCBI Taxonomy" id="2824118"/>
    <lineage>
        <taxon>Bacteria</taxon>
        <taxon>Pseudomonadati</taxon>
        <taxon>Pseudomonadota</taxon>
        <taxon>Betaproteobacteria</taxon>
        <taxon>Burkholderiales</taxon>
        <taxon>Sphaerotilaceae</taxon>
        <taxon>Ideonella</taxon>
    </lineage>
</organism>